<dbReference type="EMBL" id="CM000785">
    <property type="protein sequence ID" value="AQL06422.1"/>
    <property type="molecule type" value="Genomic_DNA"/>
</dbReference>
<dbReference type="InterPro" id="IPR024145">
    <property type="entry name" value="His_deAcase_SAP30/SAP30L"/>
</dbReference>
<keyword evidence="3" id="KW-0678">Repressor</keyword>
<protein>
    <recommendedName>
        <fullName evidence="7">Histone deacetylase complex subunit SAP30 Sin3 binding domain-containing protein</fullName>
    </recommendedName>
</protein>
<reference evidence="8" key="1">
    <citation type="submission" date="2015-12" db="EMBL/GenBank/DDBJ databases">
        <title>Update maize B73 reference genome by single molecule sequencing technologies.</title>
        <authorList>
            <consortium name="Maize Genome Sequencing Project"/>
            <person name="Ware D."/>
        </authorList>
    </citation>
    <scope>NUCLEOTIDE SEQUENCE</scope>
    <source>
        <tissue evidence="8">Seedling</tissue>
    </source>
</reference>
<dbReference type="SMR" id="A0A1D6P9F2"/>
<dbReference type="InterPro" id="IPR038291">
    <property type="entry name" value="SAP30_C_sf"/>
</dbReference>
<sequence>MMIMLFVDICQLLKKLKLSKLELTALWRYWRHYNLDACPNPYREQLLDAVQRHFIAQQLDELQVIVGFMQVAKRLKTTMKVA</sequence>
<dbReference type="PANTHER" id="PTHR13286">
    <property type="entry name" value="SAP30"/>
    <property type="match status" value="1"/>
</dbReference>
<evidence type="ECO:0000313" key="8">
    <source>
        <dbReference type="EMBL" id="AQL06422.1"/>
    </source>
</evidence>
<keyword evidence="4" id="KW-0805">Transcription regulation</keyword>
<evidence type="ECO:0000259" key="7">
    <source>
        <dbReference type="Pfam" id="PF13867"/>
    </source>
</evidence>
<dbReference type="Pfam" id="PF13867">
    <property type="entry name" value="SAP30_Sin3_bdg"/>
    <property type="match status" value="1"/>
</dbReference>
<keyword evidence="6" id="KW-0539">Nucleus</keyword>
<organism evidence="8">
    <name type="scientific">Zea mays</name>
    <name type="common">Maize</name>
    <dbReference type="NCBI Taxonomy" id="4577"/>
    <lineage>
        <taxon>Eukaryota</taxon>
        <taxon>Viridiplantae</taxon>
        <taxon>Streptophyta</taxon>
        <taxon>Embryophyta</taxon>
        <taxon>Tracheophyta</taxon>
        <taxon>Spermatophyta</taxon>
        <taxon>Magnoliopsida</taxon>
        <taxon>Liliopsida</taxon>
        <taxon>Poales</taxon>
        <taxon>Poaceae</taxon>
        <taxon>PACMAD clade</taxon>
        <taxon>Panicoideae</taxon>
        <taxon>Andropogonodae</taxon>
        <taxon>Andropogoneae</taxon>
        <taxon>Tripsacinae</taxon>
        <taxon>Zea</taxon>
    </lineage>
</organism>
<dbReference type="OMA" id="HYNLDAC"/>
<accession>A0A1D6P9F2</accession>
<evidence type="ECO:0000256" key="2">
    <source>
        <dbReference type="ARBA" id="ARBA00006283"/>
    </source>
</evidence>
<name>A0A1D6P9F2_MAIZE</name>
<proteinExistence type="inferred from homology"/>
<feature type="domain" description="Histone deacetylase complex subunit SAP30 Sin3 binding" evidence="7">
    <location>
        <begin position="21"/>
        <end position="73"/>
    </location>
</feature>
<evidence type="ECO:0000256" key="1">
    <source>
        <dbReference type="ARBA" id="ARBA00004123"/>
    </source>
</evidence>
<dbReference type="InParanoid" id="A0A1D6P9F2"/>
<gene>
    <name evidence="8" type="ORF">ZEAMMB73_Zm00001d047433</name>
</gene>
<dbReference type="GO" id="GO:0005634">
    <property type="term" value="C:nucleus"/>
    <property type="evidence" value="ECO:0007669"/>
    <property type="project" value="UniProtKB-SubCell"/>
</dbReference>
<evidence type="ECO:0000256" key="4">
    <source>
        <dbReference type="ARBA" id="ARBA00023015"/>
    </source>
</evidence>
<keyword evidence="5" id="KW-0804">Transcription</keyword>
<comment type="similarity">
    <text evidence="2">Belongs to the SAP30 family.</text>
</comment>
<evidence type="ECO:0000256" key="5">
    <source>
        <dbReference type="ARBA" id="ARBA00023163"/>
    </source>
</evidence>
<dbReference type="PANTHER" id="PTHR13286:SF6">
    <property type="entry name" value="HISTONE DEACETYLASE COMPLEX SUBUNIT SAP30L-RELATED"/>
    <property type="match status" value="1"/>
</dbReference>
<dbReference type="Gene3D" id="6.10.160.20">
    <property type="match status" value="1"/>
</dbReference>
<comment type="subcellular location">
    <subcellularLocation>
        <location evidence="1">Nucleus</location>
    </subcellularLocation>
</comment>
<dbReference type="AlphaFoldDB" id="A0A1D6P9F2"/>
<evidence type="ECO:0000256" key="6">
    <source>
        <dbReference type="ARBA" id="ARBA00023242"/>
    </source>
</evidence>
<dbReference type="InterPro" id="IPR025718">
    <property type="entry name" value="SAP30_Sin3-bd"/>
</dbReference>
<evidence type="ECO:0000256" key="3">
    <source>
        <dbReference type="ARBA" id="ARBA00022491"/>
    </source>
</evidence>
<dbReference type="ExpressionAtlas" id="A0A1D6P9F2">
    <property type="expression patterns" value="baseline and differential"/>
</dbReference>